<dbReference type="EMBL" id="JAKMXF010000078">
    <property type="protein sequence ID" value="KAI6658726.1"/>
    <property type="molecule type" value="Genomic_DNA"/>
</dbReference>
<dbReference type="Gene3D" id="3.90.1150.10">
    <property type="entry name" value="Aspartate Aminotransferase, domain 1"/>
    <property type="match status" value="1"/>
</dbReference>
<comment type="caution">
    <text evidence="6">The sequence shown here is derived from an EMBL/GenBank/DDBJ whole genome shotgun (WGS) entry which is preliminary data.</text>
</comment>
<reference evidence="6 7" key="1">
    <citation type="journal article" date="2023" name="BMC Biol.">
        <title>The compact genome of the sponge Oopsacas minuta (Hexactinellida) is lacking key metazoan core genes.</title>
        <authorList>
            <person name="Santini S."/>
            <person name="Schenkelaars Q."/>
            <person name="Jourda C."/>
            <person name="Duchesne M."/>
            <person name="Belahbib H."/>
            <person name="Rocher C."/>
            <person name="Selva M."/>
            <person name="Riesgo A."/>
            <person name="Vervoort M."/>
            <person name="Leys S.P."/>
            <person name="Kodjabachian L."/>
            <person name="Le Bivic A."/>
            <person name="Borchiellini C."/>
            <person name="Claverie J.M."/>
            <person name="Renard E."/>
        </authorList>
    </citation>
    <scope>NUCLEOTIDE SEQUENCE [LARGE SCALE GENOMIC DNA]</scope>
    <source>
        <strain evidence="6">SPO-2</strain>
    </source>
</reference>
<evidence type="ECO:0000256" key="5">
    <source>
        <dbReference type="ARBA" id="ARBA00022898"/>
    </source>
</evidence>
<evidence type="ECO:0000256" key="3">
    <source>
        <dbReference type="ARBA" id="ARBA00022576"/>
    </source>
</evidence>
<dbReference type="InterPro" id="IPR015424">
    <property type="entry name" value="PyrdxlP-dep_Trfase"/>
</dbReference>
<evidence type="ECO:0000313" key="7">
    <source>
        <dbReference type="Proteomes" id="UP001165289"/>
    </source>
</evidence>
<dbReference type="GO" id="GO:0008483">
    <property type="term" value="F:transaminase activity"/>
    <property type="evidence" value="ECO:0007669"/>
    <property type="project" value="UniProtKB-KW"/>
</dbReference>
<sequence length="184" mass="20909">MGECGFRGGYAEIIGMDEETRMVLSKILSSMLCPNIAGQLILSTYVNPPKEGEASYDSFTKEKDLISSALRRKSQLVHELLNSLNGITMNRLTGSMYAFPKIFLPKGFIEYVKNNEKIVIRNPDEYYCLLLLENTGIVSIPGSGFGQKKGTWHFRITILPIEEKLKKCLDMFKEFHLKLIKDFT</sequence>
<evidence type="ECO:0000256" key="4">
    <source>
        <dbReference type="ARBA" id="ARBA00022679"/>
    </source>
</evidence>
<evidence type="ECO:0000256" key="2">
    <source>
        <dbReference type="ARBA" id="ARBA00011738"/>
    </source>
</evidence>
<evidence type="ECO:0000313" key="6">
    <source>
        <dbReference type="EMBL" id="KAI6658726.1"/>
    </source>
</evidence>
<gene>
    <name evidence="6" type="ORF">LOD99_10939</name>
</gene>
<dbReference type="Proteomes" id="UP001165289">
    <property type="component" value="Unassembled WGS sequence"/>
</dbReference>
<comment type="cofactor">
    <cofactor evidence="1">
        <name>pyridoxal 5'-phosphate</name>
        <dbReference type="ChEBI" id="CHEBI:597326"/>
    </cofactor>
</comment>
<dbReference type="InterPro" id="IPR045088">
    <property type="entry name" value="ALAT1/2-like"/>
</dbReference>
<evidence type="ECO:0000256" key="1">
    <source>
        <dbReference type="ARBA" id="ARBA00001933"/>
    </source>
</evidence>
<keyword evidence="3" id="KW-0032">Aminotransferase</keyword>
<accession>A0AAV7KCC1</accession>
<organism evidence="6 7">
    <name type="scientific">Oopsacas minuta</name>
    <dbReference type="NCBI Taxonomy" id="111878"/>
    <lineage>
        <taxon>Eukaryota</taxon>
        <taxon>Metazoa</taxon>
        <taxon>Porifera</taxon>
        <taxon>Hexactinellida</taxon>
        <taxon>Hexasterophora</taxon>
        <taxon>Lyssacinosida</taxon>
        <taxon>Leucopsacidae</taxon>
        <taxon>Oopsacas</taxon>
    </lineage>
</organism>
<keyword evidence="7" id="KW-1185">Reference proteome</keyword>
<keyword evidence="5" id="KW-0663">Pyridoxal phosphate</keyword>
<protein>
    <recommendedName>
        <fullName evidence="8">Alanine aminotransferase</fullName>
    </recommendedName>
</protein>
<dbReference type="FunFam" id="3.90.1150.10:FF:000151">
    <property type="entry name" value="Alanine aminotransferase 2"/>
    <property type="match status" value="1"/>
</dbReference>
<comment type="subunit">
    <text evidence="2">Homodimer.</text>
</comment>
<keyword evidence="4" id="KW-0808">Transferase</keyword>
<dbReference type="PANTHER" id="PTHR11751">
    <property type="entry name" value="ALANINE AMINOTRANSFERASE"/>
    <property type="match status" value="1"/>
</dbReference>
<evidence type="ECO:0008006" key="8">
    <source>
        <dbReference type="Google" id="ProtNLM"/>
    </source>
</evidence>
<name>A0AAV7KCC1_9METZ</name>
<dbReference type="PANTHER" id="PTHR11751:SF29">
    <property type="entry name" value="ALANINE TRANSAMINASE"/>
    <property type="match status" value="1"/>
</dbReference>
<dbReference type="AlphaFoldDB" id="A0AAV7KCC1"/>
<dbReference type="InterPro" id="IPR015422">
    <property type="entry name" value="PyrdxlP-dep_Trfase_small"/>
</dbReference>
<dbReference type="SUPFAM" id="SSF53383">
    <property type="entry name" value="PLP-dependent transferases"/>
    <property type="match status" value="1"/>
</dbReference>
<proteinExistence type="predicted"/>